<evidence type="ECO:0000256" key="4">
    <source>
        <dbReference type="ARBA" id="ARBA00023172"/>
    </source>
</evidence>
<dbReference type="GO" id="GO:0006310">
    <property type="term" value="P:DNA recombination"/>
    <property type="evidence" value="ECO:0007669"/>
    <property type="project" value="UniProtKB-UniRule"/>
</dbReference>
<dbReference type="InterPro" id="IPR010994">
    <property type="entry name" value="RuvA_2-like"/>
</dbReference>
<dbReference type="GO" id="GO:0009378">
    <property type="term" value="F:four-way junction helicase activity"/>
    <property type="evidence" value="ECO:0007669"/>
    <property type="project" value="InterPro"/>
</dbReference>
<dbReference type="Pfam" id="PF01330">
    <property type="entry name" value="RuvA_N"/>
    <property type="match status" value="1"/>
</dbReference>
<dbReference type="GO" id="GO:0005524">
    <property type="term" value="F:ATP binding"/>
    <property type="evidence" value="ECO:0007669"/>
    <property type="project" value="InterPro"/>
</dbReference>
<proteinExistence type="inferred from homology"/>
<comment type="domain">
    <text evidence="6">Has three domains with a flexible linker between the domains II and III and assumes an 'L' shape. Domain III is highly mobile and contacts RuvB.</text>
</comment>
<evidence type="ECO:0000256" key="1">
    <source>
        <dbReference type="ARBA" id="ARBA00022490"/>
    </source>
</evidence>
<dbReference type="Gene3D" id="2.40.50.140">
    <property type="entry name" value="Nucleic acid-binding proteins"/>
    <property type="match status" value="1"/>
</dbReference>
<dbReference type="NCBIfam" id="TIGR00084">
    <property type="entry name" value="ruvA"/>
    <property type="match status" value="1"/>
</dbReference>
<keyword evidence="3 6" id="KW-0238">DNA-binding</keyword>
<evidence type="ECO:0000256" key="2">
    <source>
        <dbReference type="ARBA" id="ARBA00022763"/>
    </source>
</evidence>
<dbReference type="InterPro" id="IPR000085">
    <property type="entry name" value="RuvA"/>
</dbReference>
<dbReference type="Gene3D" id="1.10.150.20">
    <property type="entry name" value="5' to 3' exonuclease, C-terminal subdomain"/>
    <property type="match status" value="1"/>
</dbReference>
<evidence type="ECO:0000256" key="3">
    <source>
        <dbReference type="ARBA" id="ARBA00023125"/>
    </source>
</evidence>
<reference evidence="8 9" key="1">
    <citation type="journal article" date="2018" name="Elife">
        <title>Discovery and characterization of a prevalent human gut bacterial enzyme sufficient for the inactivation of a family of plant toxins.</title>
        <authorList>
            <person name="Koppel N."/>
            <person name="Bisanz J.E."/>
            <person name="Pandelia M.E."/>
            <person name="Turnbaugh P.J."/>
            <person name="Balskus E.P."/>
        </authorList>
    </citation>
    <scope>NUCLEOTIDE SEQUENCE [LARGE SCALE GENOMIC DNA]</scope>
    <source>
        <strain evidence="8 9">W1 BHI 6</strain>
    </source>
</reference>
<dbReference type="Pfam" id="PF14520">
    <property type="entry name" value="HHH_5"/>
    <property type="match status" value="1"/>
</dbReference>
<dbReference type="SMART" id="SM00278">
    <property type="entry name" value="HhH1"/>
    <property type="match status" value="2"/>
</dbReference>
<evidence type="ECO:0000259" key="7">
    <source>
        <dbReference type="SMART" id="SM00278"/>
    </source>
</evidence>
<name>A0A369MN33_EGGLN</name>
<dbReference type="AlphaFoldDB" id="A0A369MN33"/>
<evidence type="ECO:0000256" key="6">
    <source>
        <dbReference type="HAMAP-Rule" id="MF_00031"/>
    </source>
</evidence>
<feature type="domain" description="Helix-hairpin-helix DNA-binding motif class 1" evidence="7">
    <location>
        <begin position="108"/>
        <end position="127"/>
    </location>
</feature>
<evidence type="ECO:0000313" key="9">
    <source>
        <dbReference type="Proteomes" id="UP000253970"/>
    </source>
</evidence>
<dbReference type="RefSeq" id="WP_114533176.1">
    <property type="nucleotide sequence ID" value="NZ_JADNER010000018.1"/>
</dbReference>
<dbReference type="EMBL" id="PPTU01000004">
    <property type="protein sequence ID" value="RDB72259.1"/>
    <property type="molecule type" value="Genomic_DNA"/>
</dbReference>
<comment type="subcellular location">
    <subcellularLocation>
        <location evidence="6">Cytoplasm</location>
    </subcellularLocation>
</comment>
<keyword evidence="5 6" id="KW-0234">DNA repair</keyword>
<dbReference type="SUPFAM" id="SSF47781">
    <property type="entry name" value="RuvA domain 2-like"/>
    <property type="match status" value="1"/>
</dbReference>
<comment type="caution">
    <text evidence="8">The sequence shown here is derived from an EMBL/GenBank/DDBJ whole genome shotgun (WGS) entry which is preliminary data.</text>
</comment>
<protein>
    <recommendedName>
        <fullName evidence="6">Holliday junction branch migration complex subunit RuvA</fullName>
    </recommendedName>
</protein>
<dbReference type="GO" id="GO:0000400">
    <property type="term" value="F:four-way junction DNA binding"/>
    <property type="evidence" value="ECO:0007669"/>
    <property type="project" value="UniProtKB-UniRule"/>
</dbReference>
<dbReference type="InterPro" id="IPR003583">
    <property type="entry name" value="Hlx-hairpin-Hlx_DNA-bd_motif"/>
</dbReference>
<comment type="caution">
    <text evidence="6">Lacks conserved residue(s) required for the propagation of feature annotation.</text>
</comment>
<dbReference type="GO" id="GO:0006281">
    <property type="term" value="P:DNA repair"/>
    <property type="evidence" value="ECO:0007669"/>
    <property type="project" value="UniProtKB-UniRule"/>
</dbReference>
<feature type="region of interest" description="Domain III" evidence="6">
    <location>
        <begin position="148"/>
        <end position="205"/>
    </location>
</feature>
<comment type="similarity">
    <text evidence="6">Belongs to the RuvA family.</text>
</comment>
<dbReference type="GO" id="GO:0048476">
    <property type="term" value="C:Holliday junction resolvase complex"/>
    <property type="evidence" value="ECO:0007669"/>
    <property type="project" value="UniProtKB-UniRule"/>
</dbReference>
<dbReference type="InterPro" id="IPR012340">
    <property type="entry name" value="NA-bd_OB-fold"/>
</dbReference>
<feature type="region of interest" description="Domain I" evidence="6">
    <location>
        <begin position="1"/>
        <end position="64"/>
    </location>
</feature>
<comment type="subunit">
    <text evidence="6">Homotetramer. Forms an RuvA(8)-RuvB(12)-Holliday junction (HJ) complex. HJ DNA is sandwiched between 2 RuvA tetramers; dsDNA enters through RuvA and exits via RuvB. An RuvB hexamer assembles on each DNA strand where it exits the tetramer. Each RuvB hexamer is contacted by two RuvA subunits (via domain III) on 2 adjacent RuvB subunits; this complex drives branch migration. In the full resolvosome a probable DNA-RuvA(4)-RuvB(12)-RuvC(2) complex forms which resolves the HJ.</text>
</comment>
<keyword evidence="1 6" id="KW-0963">Cytoplasm</keyword>
<organism evidence="8 9">
    <name type="scientific">Eggerthella lenta</name>
    <name type="common">Eubacterium lentum</name>
    <dbReference type="NCBI Taxonomy" id="84112"/>
    <lineage>
        <taxon>Bacteria</taxon>
        <taxon>Bacillati</taxon>
        <taxon>Actinomycetota</taxon>
        <taxon>Coriobacteriia</taxon>
        <taxon>Eggerthellales</taxon>
        <taxon>Eggerthellaceae</taxon>
        <taxon>Eggerthella</taxon>
    </lineage>
</organism>
<dbReference type="SUPFAM" id="SSF50249">
    <property type="entry name" value="Nucleic acid-binding proteins"/>
    <property type="match status" value="1"/>
</dbReference>
<comment type="function">
    <text evidence="6">The RuvA-RuvB-RuvC complex processes Holliday junction (HJ) DNA during genetic recombination and DNA repair, while the RuvA-RuvB complex plays an important role in the rescue of blocked DNA replication forks via replication fork reversal (RFR). RuvA specifically binds to HJ cruciform DNA, conferring on it an open structure. The RuvB hexamer acts as an ATP-dependent pump, pulling dsDNA into and through the RuvAB complex. HJ branch migration allows RuvC to scan DNA until it finds its consensus sequence, where it cleaves and resolves the cruciform DNA.</text>
</comment>
<evidence type="ECO:0000313" key="8">
    <source>
        <dbReference type="EMBL" id="RDB72259.1"/>
    </source>
</evidence>
<gene>
    <name evidence="6 8" type="primary">ruvA</name>
    <name evidence="8" type="ORF">C1875_04245</name>
</gene>
<dbReference type="InterPro" id="IPR013849">
    <property type="entry name" value="DNA_helicase_Holl-junc_RuvA_I"/>
</dbReference>
<keyword evidence="2 6" id="KW-0227">DNA damage</keyword>
<dbReference type="GO" id="GO:0005737">
    <property type="term" value="C:cytoplasm"/>
    <property type="evidence" value="ECO:0007669"/>
    <property type="project" value="UniProtKB-SubCell"/>
</dbReference>
<feature type="domain" description="Helix-hairpin-helix DNA-binding motif class 1" evidence="7">
    <location>
        <begin position="73"/>
        <end position="92"/>
    </location>
</feature>
<dbReference type="Proteomes" id="UP000253970">
    <property type="component" value="Unassembled WGS sequence"/>
</dbReference>
<accession>A0A369MN33</accession>
<sequence length="205" mass="20561">MIAFLKGTLAGKTATTAYIEVNGVGYAVGMSQASLSKLPEAGAPVEVHTFLQVRDDALALYGFLALEEKALFERLIGVGGVGPKVALAALSAFSPAGLVAAVQAQDVAAVQRIPGVGKKTASRIILELKGSFDEGLASLFDGTAPAAASAANLAGTREALLSMGFTSEEADVALKGAPEGASEGVLLQYALKRLGSAGLPTGGTA</sequence>
<keyword evidence="4 6" id="KW-0233">DNA recombination</keyword>
<evidence type="ECO:0000256" key="5">
    <source>
        <dbReference type="ARBA" id="ARBA00023204"/>
    </source>
</evidence>
<dbReference type="HAMAP" id="MF_00031">
    <property type="entry name" value="DNA_HJ_migration_RuvA"/>
    <property type="match status" value="1"/>
</dbReference>